<gene>
    <name evidence="2" type="ORF">ACFPRH_26480</name>
</gene>
<protein>
    <recommendedName>
        <fullName evidence="4">TetR family transcriptional regulator</fullName>
    </recommendedName>
</protein>
<sequence>MRALAAELGVTVRALYNYVEDRQDVVDLALGLMPGSWTVPPLDPAAREESVTGYARSLRALYRRRPRALPISLDEDAPPISVHPNRLLNLDRFLRLLHGIGIGIGTGLGPAPDAVLTRSARPRALRPPRALAPVRRKGRAARRRARRGG</sequence>
<evidence type="ECO:0000313" key="2">
    <source>
        <dbReference type="EMBL" id="MFC5155287.1"/>
    </source>
</evidence>
<feature type="region of interest" description="Disordered" evidence="1">
    <location>
        <begin position="119"/>
        <end position="149"/>
    </location>
</feature>
<comment type="caution">
    <text evidence="2">The sequence shown here is derived from an EMBL/GenBank/DDBJ whole genome shotgun (WGS) entry which is preliminary data.</text>
</comment>
<reference evidence="3" key="1">
    <citation type="journal article" date="2019" name="Int. J. Syst. Evol. Microbiol.">
        <title>The Global Catalogue of Microorganisms (GCM) 10K type strain sequencing project: providing services to taxonomists for standard genome sequencing and annotation.</title>
        <authorList>
            <consortium name="The Broad Institute Genomics Platform"/>
            <consortium name="The Broad Institute Genome Sequencing Center for Infectious Disease"/>
            <person name="Wu L."/>
            <person name="Ma J."/>
        </authorList>
    </citation>
    <scope>NUCLEOTIDE SEQUENCE [LARGE SCALE GENOMIC DNA]</scope>
    <source>
        <strain evidence="3">PCU 266</strain>
    </source>
</reference>
<organism evidence="2 3">
    <name type="scientific">Streptomyces amakusaensis</name>
    <dbReference type="NCBI Taxonomy" id="67271"/>
    <lineage>
        <taxon>Bacteria</taxon>
        <taxon>Bacillati</taxon>
        <taxon>Actinomycetota</taxon>
        <taxon>Actinomycetes</taxon>
        <taxon>Kitasatosporales</taxon>
        <taxon>Streptomycetaceae</taxon>
        <taxon>Streptomyces</taxon>
    </lineage>
</organism>
<dbReference type="EMBL" id="JBHSKP010000021">
    <property type="protein sequence ID" value="MFC5155287.1"/>
    <property type="molecule type" value="Genomic_DNA"/>
</dbReference>
<evidence type="ECO:0008006" key="4">
    <source>
        <dbReference type="Google" id="ProtNLM"/>
    </source>
</evidence>
<dbReference type="Gene3D" id="1.10.357.10">
    <property type="entry name" value="Tetracycline Repressor, domain 2"/>
    <property type="match status" value="1"/>
</dbReference>
<accession>A0ABW0AP11</accession>
<keyword evidence="3" id="KW-1185">Reference proteome</keyword>
<evidence type="ECO:0000256" key="1">
    <source>
        <dbReference type="SAM" id="MobiDB-lite"/>
    </source>
</evidence>
<dbReference type="RefSeq" id="WP_344482546.1">
    <property type="nucleotide sequence ID" value="NZ_BAAASB010000018.1"/>
</dbReference>
<feature type="compositionally biased region" description="Basic residues" evidence="1">
    <location>
        <begin position="134"/>
        <end position="149"/>
    </location>
</feature>
<name>A0ABW0AP11_9ACTN</name>
<evidence type="ECO:0000313" key="3">
    <source>
        <dbReference type="Proteomes" id="UP001596160"/>
    </source>
</evidence>
<proteinExistence type="predicted"/>
<dbReference type="Proteomes" id="UP001596160">
    <property type="component" value="Unassembled WGS sequence"/>
</dbReference>